<keyword evidence="10" id="KW-1185">Reference proteome</keyword>
<evidence type="ECO:0000259" key="7">
    <source>
        <dbReference type="Pfam" id="PF01974"/>
    </source>
</evidence>
<feature type="domain" description="TSEN34 N-terminal" evidence="8">
    <location>
        <begin position="8"/>
        <end position="77"/>
    </location>
</feature>
<dbReference type="InterPro" id="IPR006677">
    <property type="entry name" value="tRNA_intron_Endonuc_cat-like"/>
</dbReference>
<dbReference type="GO" id="GO:0000379">
    <property type="term" value="P:tRNA-type intron splice site recognition and cleavage"/>
    <property type="evidence" value="ECO:0007669"/>
    <property type="project" value="UniProtKB-UniRule"/>
</dbReference>
<dbReference type="EMBL" id="LUEZ02000045">
    <property type="protein sequence ID" value="RDB24279.1"/>
    <property type="molecule type" value="Genomic_DNA"/>
</dbReference>
<dbReference type="Proteomes" id="UP000076154">
    <property type="component" value="Unassembled WGS sequence"/>
</dbReference>
<accession>A0A369JPV2</accession>
<gene>
    <name evidence="9" type="primary">TSEN34</name>
    <name evidence="9" type="ORF">Hypma_008738</name>
</gene>
<dbReference type="STRING" id="39966.A0A369JPV2"/>
<feature type="region of interest" description="Disordered" evidence="6">
    <location>
        <begin position="155"/>
        <end position="184"/>
    </location>
</feature>
<evidence type="ECO:0000256" key="4">
    <source>
        <dbReference type="PIRNR" id="PIRNR017250"/>
    </source>
</evidence>
<evidence type="ECO:0000256" key="5">
    <source>
        <dbReference type="PIRSR" id="PIRSR017250-50"/>
    </source>
</evidence>
<dbReference type="Pfam" id="PF26577">
    <property type="entry name" value="TSEN34_N"/>
    <property type="match status" value="1"/>
</dbReference>
<evidence type="ECO:0000259" key="8">
    <source>
        <dbReference type="Pfam" id="PF26577"/>
    </source>
</evidence>
<dbReference type="GO" id="GO:0003676">
    <property type="term" value="F:nucleic acid binding"/>
    <property type="evidence" value="ECO:0007669"/>
    <property type="project" value="InterPro"/>
</dbReference>
<feature type="active site" evidence="5">
    <location>
        <position position="301"/>
    </location>
</feature>
<dbReference type="PIRSF" id="PIRSF017250">
    <property type="entry name" value="tRNA_splic_SEN34"/>
    <property type="match status" value="1"/>
</dbReference>
<dbReference type="GO" id="GO:0000214">
    <property type="term" value="C:tRNA-intron endonuclease complex"/>
    <property type="evidence" value="ECO:0007669"/>
    <property type="project" value="UniProtKB-UniRule"/>
</dbReference>
<organism evidence="9 10">
    <name type="scientific">Hypsizygus marmoreus</name>
    <name type="common">White beech mushroom</name>
    <name type="synonym">Agaricus marmoreus</name>
    <dbReference type="NCBI Taxonomy" id="39966"/>
    <lineage>
        <taxon>Eukaryota</taxon>
        <taxon>Fungi</taxon>
        <taxon>Dikarya</taxon>
        <taxon>Basidiomycota</taxon>
        <taxon>Agaricomycotina</taxon>
        <taxon>Agaricomycetes</taxon>
        <taxon>Agaricomycetidae</taxon>
        <taxon>Agaricales</taxon>
        <taxon>Tricholomatineae</taxon>
        <taxon>Lyophyllaceae</taxon>
        <taxon>Hypsizygus</taxon>
    </lineage>
</organism>
<dbReference type="SUPFAM" id="SSF53032">
    <property type="entry name" value="tRNA-intron endonuclease catalytic domain-like"/>
    <property type="match status" value="1"/>
</dbReference>
<reference evidence="9" key="1">
    <citation type="submission" date="2018-04" db="EMBL/GenBank/DDBJ databases">
        <title>Whole genome sequencing of Hypsizygus marmoreus.</title>
        <authorList>
            <person name="Choi I.-G."/>
            <person name="Min B."/>
            <person name="Kim J.-G."/>
            <person name="Kim S."/>
            <person name="Oh Y.-L."/>
            <person name="Kong W.-S."/>
            <person name="Park H."/>
            <person name="Jeong J."/>
            <person name="Song E.-S."/>
        </authorList>
    </citation>
    <scope>NUCLEOTIDE SEQUENCE [LARGE SCALE GENOMIC DNA]</scope>
    <source>
        <strain evidence="9">51987-8</strain>
    </source>
</reference>
<dbReference type="PANTHER" id="PTHR13070:SF0">
    <property type="entry name" value="TRNA-SPLICING ENDONUCLEASE SUBUNIT SEN34"/>
    <property type="match status" value="1"/>
</dbReference>
<feature type="active site" evidence="5">
    <location>
        <position position="269"/>
    </location>
</feature>
<dbReference type="InterPro" id="IPR011856">
    <property type="entry name" value="tRNA_endonuc-like_dom_sf"/>
</dbReference>
<dbReference type="OrthoDB" id="48041at2759"/>
<dbReference type="CDD" id="cd22363">
    <property type="entry name" value="tRNA-intron_lyase_C"/>
    <property type="match status" value="1"/>
</dbReference>
<evidence type="ECO:0000313" key="9">
    <source>
        <dbReference type="EMBL" id="RDB24279.1"/>
    </source>
</evidence>
<comment type="similarity">
    <text evidence="1 4">Belongs to the tRNA-intron endonuclease family.</text>
</comment>
<dbReference type="InterPro" id="IPR036167">
    <property type="entry name" value="tRNA_intron_Endo_cat-like_sf"/>
</dbReference>
<keyword evidence="9" id="KW-0255">Endonuclease</keyword>
<keyword evidence="3 4" id="KW-0456">Lyase</keyword>
<feature type="compositionally biased region" description="Polar residues" evidence="6">
    <location>
        <begin position="173"/>
        <end position="184"/>
    </location>
</feature>
<keyword evidence="2 4" id="KW-0819">tRNA processing</keyword>
<sequence>MTGESGRIPLRIANKKAYVWDVDDIATIRSKHNICGILTGTLPHLSQQNAFLGVPLVLMPEEAVLLVENEIAVMIDDARAYPQPTLQQLQVWNLQQQEEMKLQLAVIEAKEAKESANSGRAMSAEALEKRRAREEKKAAQATRLAEASIVSSGPSALLVPEPAPSKGEATPPLASQMTDSSGAKGSTVAHTIVIPAASSAQDWYDPNPHSYWTIVAAKEAGIWDYPSNLEERAKCGAFRSLWEQGYFMGGGIKFGGDYLVYPGDPLRYHSHFAASVIHSPQSPLRPMEIVAHGRLGTATKKAHLLCSWDDDKKEVSYLTIEWAGFG</sequence>
<evidence type="ECO:0000256" key="6">
    <source>
        <dbReference type="SAM" id="MobiDB-lite"/>
    </source>
</evidence>
<dbReference type="InParanoid" id="A0A369JPV2"/>
<dbReference type="GO" id="GO:0000213">
    <property type="term" value="F:tRNA-intron lyase activity"/>
    <property type="evidence" value="ECO:0007669"/>
    <property type="project" value="UniProtKB-UniRule"/>
</dbReference>
<dbReference type="AlphaFoldDB" id="A0A369JPV2"/>
<dbReference type="FunCoup" id="A0A369JPV2">
    <property type="interactions" value="47"/>
</dbReference>
<comment type="caution">
    <text evidence="9">The sequence shown here is derived from an EMBL/GenBank/DDBJ whole genome shotgun (WGS) entry which is preliminary data.</text>
</comment>
<name>A0A369JPV2_HYPMA</name>
<dbReference type="InterPro" id="IPR059049">
    <property type="entry name" value="TSEN34_N"/>
</dbReference>
<dbReference type="Gene3D" id="3.40.1350.10">
    <property type="match status" value="1"/>
</dbReference>
<feature type="active site" evidence="5">
    <location>
        <position position="261"/>
    </location>
</feature>
<evidence type="ECO:0000256" key="1">
    <source>
        <dbReference type="ARBA" id="ARBA00008078"/>
    </source>
</evidence>
<evidence type="ECO:0000313" key="10">
    <source>
        <dbReference type="Proteomes" id="UP000076154"/>
    </source>
</evidence>
<protein>
    <recommendedName>
        <fullName evidence="4">tRNA-splicing endonuclease subunit Sen34</fullName>
        <ecNumber evidence="4">4.6.1.16</ecNumber>
    </recommendedName>
</protein>
<keyword evidence="9" id="KW-0540">Nuclease</keyword>
<dbReference type="EC" id="4.6.1.16" evidence="4"/>
<dbReference type="InterPro" id="IPR016690">
    <property type="entry name" value="TSEN34"/>
</dbReference>
<evidence type="ECO:0000256" key="2">
    <source>
        <dbReference type="ARBA" id="ARBA00022694"/>
    </source>
</evidence>
<dbReference type="Pfam" id="PF01974">
    <property type="entry name" value="tRNA_int_endo"/>
    <property type="match status" value="1"/>
</dbReference>
<proteinExistence type="inferred from homology"/>
<dbReference type="PANTHER" id="PTHR13070">
    <property type="entry name" value="TRNA-SPLICING ENDONUCLEASE SUBUNIT SEN34-RELATED"/>
    <property type="match status" value="1"/>
</dbReference>
<comment type="function">
    <text evidence="4">Constitutes one of the two catalytic subunit of the tRNA-splicing endonuclease complex, a complex responsible for identification and cleavage of the splice sites in pre-tRNA. It cleaves pre-tRNA at the 5'- and 3'-splice sites to release the intron. The products are an intron and two tRNA half-molecules bearing 2',3'-cyclic phosphate and 5'-OH termini. There are no conserved sequences at the splice sites, but the intron is invariably located at the same site in the gene, placing the splice sites an invariant distance from the constant structural features of the tRNA body.</text>
</comment>
<evidence type="ECO:0000256" key="3">
    <source>
        <dbReference type="ARBA" id="ARBA00023239"/>
    </source>
</evidence>
<keyword evidence="9" id="KW-0378">Hydrolase</keyword>
<feature type="domain" description="tRNA intron endonuclease catalytic" evidence="7">
    <location>
        <begin position="234"/>
        <end position="316"/>
    </location>
</feature>